<keyword evidence="2" id="KW-1015">Disulfide bond</keyword>
<evidence type="ECO:0000256" key="1">
    <source>
        <dbReference type="ARBA" id="ARBA00008455"/>
    </source>
</evidence>
<dbReference type="OrthoDB" id="598796at2759"/>
<protein>
    <submittedName>
        <fullName evidence="6">Uncharacterized protein</fullName>
    </submittedName>
</protein>
<dbReference type="InterPro" id="IPR013128">
    <property type="entry name" value="Peptidase_C1A"/>
</dbReference>
<evidence type="ECO:0000313" key="6">
    <source>
        <dbReference type="EMBL" id="KAF8687380.1"/>
    </source>
</evidence>
<dbReference type="InterPro" id="IPR025661">
    <property type="entry name" value="Pept_asp_AS"/>
</dbReference>
<dbReference type="GO" id="GO:0008234">
    <property type="term" value="F:cysteine-type peptidase activity"/>
    <property type="evidence" value="ECO:0007669"/>
    <property type="project" value="InterPro"/>
</dbReference>
<dbReference type="InterPro" id="IPR000668">
    <property type="entry name" value="Peptidase_C1A_C"/>
</dbReference>
<feature type="signal peptide" evidence="3">
    <location>
        <begin position="1"/>
        <end position="19"/>
    </location>
</feature>
<name>A0A835EEB2_9POAL</name>
<dbReference type="PANTHER" id="PTHR12411">
    <property type="entry name" value="CYSTEINE PROTEASE FAMILY C1-RELATED"/>
    <property type="match status" value="1"/>
</dbReference>
<dbReference type="AlphaFoldDB" id="A0A835EEB2"/>
<dbReference type="InterPro" id="IPR013201">
    <property type="entry name" value="Prot_inhib_I29"/>
</dbReference>
<dbReference type="GO" id="GO:0006508">
    <property type="term" value="P:proteolysis"/>
    <property type="evidence" value="ECO:0007669"/>
    <property type="project" value="InterPro"/>
</dbReference>
<evidence type="ECO:0000259" key="5">
    <source>
        <dbReference type="SMART" id="SM00848"/>
    </source>
</evidence>
<dbReference type="EMBL" id="JACEFO010002056">
    <property type="protein sequence ID" value="KAF8687380.1"/>
    <property type="molecule type" value="Genomic_DNA"/>
</dbReference>
<evidence type="ECO:0000259" key="4">
    <source>
        <dbReference type="SMART" id="SM00645"/>
    </source>
</evidence>
<dbReference type="InterPro" id="IPR039417">
    <property type="entry name" value="Peptidase_C1A_papain-like"/>
</dbReference>
<feature type="domain" description="Cathepsin propeptide inhibitor" evidence="5">
    <location>
        <begin position="37"/>
        <end position="92"/>
    </location>
</feature>
<evidence type="ECO:0000256" key="3">
    <source>
        <dbReference type="SAM" id="SignalP"/>
    </source>
</evidence>
<dbReference type="InterPro" id="IPR038765">
    <property type="entry name" value="Papain-like_cys_pep_sf"/>
</dbReference>
<dbReference type="Gene3D" id="3.90.70.10">
    <property type="entry name" value="Cysteine proteinases"/>
    <property type="match status" value="1"/>
</dbReference>
<reference evidence="6" key="1">
    <citation type="submission" date="2020-07" db="EMBL/GenBank/DDBJ databases">
        <title>Genome sequence and genetic diversity analysis of an under-domesticated orphan crop, white fonio (Digitaria exilis).</title>
        <authorList>
            <person name="Bennetzen J.L."/>
            <person name="Chen S."/>
            <person name="Ma X."/>
            <person name="Wang X."/>
            <person name="Yssel A.E.J."/>
            <person name="Chaluvadi S.R."/>
            <person name="Johnson M."/>
            <person name="Gangashetty P."/>
            <person name="Hamidou F."/>
            <person name="Sanogo M.D."/>
            <person name="Zwaenepoel A."/>
            <person name="Wallace J."/>
            <person name="Van De Peer Y."/>
            <person name="Van Deynze A."/>
        </authorList>
    </citation>
    <scope>NUCLEOTIDE SEQUENCE</scope>
    <source>
        <tissue evidence="6">Leaves</tissue>
    </source>
</reference>
<dbReference type="PROSITE" id="PS00640">
    <property type="entry name" value="THIOL_PROTEASE_ASN"/>
    <property type="match status" value="1"/>
</dbReference>
<keyword evidence="7" id="KW-1185">Reference proteome</keyword>
<feature type="chain" id="PRO_5032335980" evidence="3">
    <location>
        <begin position="20"/>
        <end position="337"/>
    </location>
</feature>
<comment type="caution">
    <text evidence="6">The sequence shown here is derived from an EMBL/GenBank/DDBJ whole genome shotgun (WGS) entry which is preliminary data.</text>
</comment>
<evidence type="ECO:0000256" key="2">
    <source>
        <dbReference type="ARBA" id="ARBA00023157"/>
    </source>
</evidence>
<gene>
    <name evidence="6" type="ORF">HU200_043069</name>
</gene>
<dbReference type="SUPFAM" id="SSF54001">
    <property type="entry name" value="Cysteine proteinases"/>
    <property type="match status" value="1"/>
</dbReference>
<proteinExistence type="inferred from homology"/>
<sequence>MPPLVMAIALLATALAVSAMGFTENDLASEDSMWALYERWCTHYKVACDPAKKAQRFTMFKENARIIHEFNHGDTPYNQSLNMFGDMTDDETCSAYNCFMAPSPTRHVPDDTFTQVAIHDLPWAVDWRERVYGAGPTRYVTGAKNQGPYCGSCWAFAATAAVESINAIRTNVLTALSEQQLVDCDMSNGGCSGGNPNKAFDYIIRSSGLTFEHAYPYMGRCQGSCTMSTPIAATIDGFQHVPQYGASALMAAVAAQPVVVAVQAEDVPFKRYGGGIFRGPCGTKPDHSVMLGEKYWIVKNSWGPNWGENGFIRMKRDVAKREGLCGILMDPSYPVKH</sequence>
<dbReference type="Pfam" id="PF08246">
    <property type="entry name" value="Inhibitor_I29"/>
    <property type="match status" value="1"/>
</dbReference>
<dbReference type="Pfam" id="PF00112">
    <property type="entry name" value="Peptidase_C1"/>
    <property type="match status" value="1"/>
</dbReference>
<dbReference type="SMART" id="SM00848">
    <property type="entry name" value="Inhibitor_I29"/>
    <property type="match status" value="1"/>
</dbReference>
<dbReference type="Proteomes" id="UP000636709">
    <property type="component" value="Unassembled WGS sequence"/>
</dbReference>
<comment type="similarity">
    <text evidence="1">Belongs to the peptidase C1 family.</text>
</comment>
<evidence type="ECO:0000313" key="7">
    <source>
        <dbReference type="Proteomes" id="UP000636709"/>
    </source>
</evidence>
<dbReference type="CDD" id="cd02248">
    <property type="entry name" value="Peptidase_C1A"/>
    <property type="match status" value="1"/>
</dbReference>
<feature type="domain" description="Peptidase C1A papain C-terminal" evidence="4">
    <location>
        <begin position="121"/>
        <end position="335"/>
    </location>
</feature>
<organism evidence="6 7">
    <name type="scientific">Digitaria exilis</name>
    <dbReference type="NCBI Taxonomy" id="1010633"/>
    <lineage>
        <taxon>Eukaryota</taxon>
        <taxon>Viridiplantae</taxon>
        <taxon>Streptophyta</taxon>
        <taxon>Embryophyta</taxon>
        <taxon>Tracheophyta</taxon>
        <taxon>Spermatophyta</taxon>
        <taxon>Magnoliopsida</taxon>
        <taxon>Liliopsida</taxon>
        <taxon>Poales</taxon>
        <taxon>Poaceae</taxon>
        <taxon>PACMAD clade</taxon>
        <taxon>Panicoideae</taxon>
        <taxon>Panicodae</taxon>
        <taxon>Paniceae</taxon>
        <taxon>Anthephorinae</taxon>
        <taxon>Digitaria</taxon>
    </lineage>
</organism>
<keyword evidence="3" id="KW-0732">Signal</keyword>
<dbReference type="SMART" id="SM00645">
    <property type="entry name" value="Pept_C1"/>
    <property type="match status" value="1"/>
</dbReference>
<accession>A0A835EEB2</accession>